<protein>
    <recommendedName>
        <fullName evidence="3">CCHC-type domain-containing protein</fullName>
    </recommendedName>
</protein>
<evidence type="ECO:0000256" key="1">
    <source>
        <dbReference type="PROSITE-ProRule" id="PRU00047"/>
    </source>
</evidence>
<keyword evidence="1" id="KW-0863">Zinc-finger</keyword>
<dbReference type="InterPro" id="IPR001878">
    <property type="entry name" value="Znf_CCHC"/>
</dbReference>
<evidence type="ECO:0000256" key="2">
    <source>
        <dbReference type="SAM" id="MobiDB-lite"/>
    </source>
</evidence>
<dbReference type="EMBL" id="OIVN01000003">
    <property type="protein sequence ID" value="SPC72401.1"/>
    <property type="molecule type" value="Genomic_DNA"/>
</dbReference>
<dbReference type="AlphaFoldDB" id="A0A2N9ECJ5"/>
<dbReference type="Pfam" id="PF00098">
    <property type="entry name" value="zf-CCHC"/>
    <property type="match status" value="1"/>
</dbReference>
<evidence type="ECO:0000313" key="4">
    <source>
        <dbReference type="EMBL" id="SPC72401.1"/>
    </source>
</evidence>
<dbReference type="GO" id="GO:0008270">
    <property type="term" value="F:zinc ion binding"/>
    <property type="evidence" value="ECO:0007669"/>
    <property type="project" value="UniProtKB-KW"/>
</dbReference>
<sequence>MQRGDSMQEHLRKMPAMVRELKVVGNNLTDEQQIQSAVWRKDRVLPSLLDMASTRHLRPSAKVIKKHPSEVRMEENPLREPILPSPRGKRGGGKQAEKACFNCGVVSHFARDCTEPKKVLFDPFSFTVCYVASSQILIAYSILDWIVDIVATDHVARDRVRFVEYRRVPAGSRWMSNLGGNVRTKILSDPQQLSPRAETLKQGGHFSYHMQLSDRQELLRSSRNLSQKMTPWRKEHSNGLCSQDHILRTQARLCAKPVPLKSRQCKLSDGTWNVKIQHRELGQKRARTGTRIQEKRAENKTYFFSRTAAFARRVFPTRYKLTREPRCVGKMMTPATTWNSRFADSIPRLIGIFTGKTRKNSSDTPTSGSHNSLVRTPIHANFILLESRRRELSDDMPRDPF</sequence>
<proteinExistence type="predicted"/>
<dbReference type="SUPFAM" id="SSF57756">
    <property type="entry name" value="Retrovirus zinc finger-like domains"/>
    <property type="match status" value="1"/>
</dbReference>
<accession>A0A2N9ECJ5</accession>
<keyword evidence="1" id="KW-0862">Zinc</keyword>
<feature type="domain" description="CCHC-type" evidence="3">
    <location>
        <begin position="100"/>
        <end position="115"/>
    </location>
</feature>
<dbReference type="GO" id="GO:0003676">
    <property type="term" value="F:nucleic acid binding"/>
    <property type="evidence" value="ECO:0007669"/>
    <property type="project" value="InterPro"/>
</dbReference>
<organism evidence="4">
    <name type="scientific">Fagus sylvatica</name>
    <name type="common">Beechnut</name>
    <dbReference type="NCBI Taxonomy" id="28930"/>
    <lineage>
        <taxon>Eukaryota</taxon>
        <taxon>Viridiplantae</taxon>
        <taxon>Streptophyta</taxon>
        <taxon>Embryophyta</taxon>
        <taxon>Tracheophyta</taxon>
        <taxon>Spermatophyta</taxon>
        <taxon>Magnoliopsida</taxon>
        <taxon>eudicotyledons</taxon>
        <taxon>Gunneridae</taxon>
        <taxon>Pentapetalae</taxon>
        <taxon>rosids</taxon>
        <taxon>fabids</taxon>
        <taxon>Fagales</taxon>
        <taxon>Fagaceae</taxon>
        <taxon>Fagus</taxon>
    </lineage>
</organism>
<dbReference type="SMART" id="SM00343">
    <property type="entry name" value="ZnF_C2HC"/>
    <property type="match status" value="1"/>
</dbReference>
<evidence type="ECO:0000259" key="3">
    <source>
        <dbReference type="PROSITE" id="PS50158"/>
    </source>
</evidence>
<dbReference type="Gene3D" id="4.10.60.10">
    <property type="entry name" value="Zinc finger, CCHC-type"/>
    <property type="match status" value="1"/>
</dbReference>
<dbReference type="InterPro" id="IPR036875">
    <property type="entry name" value="Znf_CCHC_sf"/>
</dbReference>
<dbReference type="PROSITE" id="PS50158">
    <property type="entry name" value="ZF_CCHC"/>
    <property type="match status" value="1"/>
</dbReference>
<feature type="region of interest" description="Disordered" evidence="2">
    <location>
        <begin position="74"/>
        <end position="94"/>
    </location>
</feature>
<reference evidence="4" key="1">
    <citation type="submission" date="2018-02" db="EMBL/GenBank/DDBJ databases">
        <authorList>
            <person name="Cohen D.B."/>
            <person name="Kent A.D."/>
        </authorList>
    </citation>
    <scope>NUCLEOTIDE SEQUENCE</scope>
</reference>
<name>A0A2N9ECJ5_FAGSY</name>
<gene>
    <name evidence="4" type="ORF">FSB_LOCUS283</name>
</gene>
<keyword evidence="1" id="KW-0479">Metal-binding</keyword>